<dbReference type="GeneID" id="61420855"/>
<gene>
    <name evidence="2" type="ORF">A9Y57_00700</name>
    <name evidence="1" type="ORF">P7G31_04340</name>
</gene>
<reference evidence="1" key="2">
    <citation type="submission" date="2023-03" db="EMBL/GenBank/DDBJ databases">
        <authorList>
            <person name="Shen W."/>
            <person name="Cai J."/>
        </authorList>
    </citation>
    <scope>NUCLEOTIDE SEQUENCE</scope>
    <source>
        <strain evidence="1">P82-2</strain>
    </source>
</reference>
<dbReference type="STRING" id="936154.STP_0226"/>
<dbReference type="RefSeq" id="WP_003104696.1">
    <property type="nucleotide sequence ID" value="NZ_BAWT01000010.1"/>
</dbReference>
<protein>
    <submittedName>
        <fullName evidence="1">Chemotaxis protein</fullName>
    </submittedName>
</protein>
<sequence length="100" mass="11796">MRINSLITFGVAAYTSYKAYENRDKIKTGLKESKESKDAIQKDVDRIKVNLAVIKSETSKIEKINKDLSYKFRAFNQETEPLMQQIKERMEKYQEKPEEK</sequence>
<dbReference type="AlphaFoldDB" id="A0A0E2UCP1"/>
<accession>A0A0E2UCP1</accession>
<evidence type="ECO:0000313" key="1">
    <source>
        <dbReference type="EMBL" id="MDT2731482.1"/>
    </source>
</evidence>
<dbReference type="EMBL" id="JARQAG010000004">
    <property type="protein sequence ID" value="MDT2731482.1"/>
    <property type="molecule type" value="Genomic_DNA"/>
</dbReference>
<evidence type="ECO:0000313" key="2">
    <source>
        <dbReference type="EMBL" id="PCH13300.1"/>
    </source>
</evidence>
<proteinExistence type="predicted"/>
<reference evidence="2 3" key="1">
    <citation type="submission" date="2016-06" db="EMBL/GenBank/DDBJ databases">
        <authorList>
            <person name="Haines A.N."/>
            <person name="Council K.R."/>
        </authorList>
    </citation>
    <scope>NUCLEOTIDE SEQUENCE [LARGE SCALE GENOMIC DNA]</scope>
    <source>
        <strain evidence="2 3">SP158-29</strain>
    </source>
</reference>
<dbReference type="Proteomes" id="UP001180515">
    <property type="component" value="Unassembled WGS sequence"/>
</dbReference>
<organism evidence="2 3">
    <name type="scientific">Streptococcus parauberis</name>
    <dbReference type="NCBI Taxonomy" id="1348"/>
    <lineage>
        <taxon>Bacteria</taxon>
        <taxon>Bacillati</taxon>
        <taxon>Bacillota</taxon>
        <taxon>Bacilli</taxon>
        <taxon>Lactobacillales</taxon>
        <taxon>Streptococcaceae</taxon>
        <taxon>Streptococcus</taxon>
    </lineage>
</organism>
<dbReference type="EMBL" id="NSGR01000005">
    <property type="protein sequence ID" value="PCH13300.1"/>
    <property type="molecule type" value="Genomic_DNA"/>
</dbReference>
<dbReference type="OMA" id="CGAYYAY"/>
<name>A0A0E2UCP1_9STRE</name>
<evidence type="ECO:0000313" key="3">
    <source>
        <dbReference type="Proteomes" id="UP000217465"/>
    </source>
</evidence>
<dbReference type="Proteomes" id="UP000217465">
    <property type="component" value="Unassembled WGS sequence"/>
</dbReference>
<comment type="caution">
    <text evidence="2">The sequence shown here is derived from an EMBL/GenBank/DDBJ whole genome shotgun (WGS) entry which is preliminary data.</text>
</comment>